<dbReference type="GO" id="GO:0016798">
    <property type="term" value="F:hydrolase activity, acting on glycosyl bonds"/>
    <property type="evidence" value="ECO:0007669"/>
    <property type="project" value="UniProtKB-KW"/>
</dbReference>
<dbReference type="GO" id="GO:0005975">
    <property type="term" value="P:carbohydrate metabolic process"/>
    <property type="evidence" value="ECO:0007669"/>
    <property type="project" value="InterPro"/>
</dbReference>
<dbReference type="SUPFAM" id="SSF51445">
    <property type="entry name" value="(Trans)glycosidases"/>
    <property type="match status" value="1"/>
</dbReference>
<organism evidence="2">
    <name type="scientific">Ignavibacterium album</name>
    <dbReference type="NCBI Taxonomy" id="591197"/>
    <lineage>
        <taxon>Bacteria</taxon>
        <taxon>Pseudomonadati</taxon>
        <taxon>Ignavibacteriota</taxon>
        <taxon>Ignavibacteria</taxon>
        <taxon>Ignavibacteriales</taxon>
        <taxon>Ignavibacteriaceae</taxon>
        <taxon>Ignavibacterium</taxon>
    </lineage>
</organism>
<dbReference type="Pfam" id="PF00128">
    <property type="entry name" value="Alpha-amylase"/>
    <property type="match status" value="1"/>
</dbReference>
<gene>
    <name evidence="2" type="ORF">ENS31_12870</name>
</gene>
<keyword evidence="2" id="KW-0326">Glycosidase</keyword>
<dbReference type="SMART" id="SM00642">
    <property type="entry name" value="Aamy"/>
    <property type="match status" value="1"/>
</dbReference>
<sequence>MQFNNPRILEINTRVWLKKKNFKSLSKIPESQIEEWKSLGFDFIWLMGIWKTNKDIVAQYCFEPELVSSYTNAMKDWRTEDVIGSPYSIDCYEVNPDLGSEEDLLHLKKMLNNKGIRLILDFVSNHLSIGSRLVKENKDIFLPADEYLFRNDPYTFFKSPYNSREYFAHGRDPLFPPWKDTIQINFYSSDARQFLIETLNKISNLCDGVRCDMAMLSLNNIFYNTWVGALKKYGYEKPHKEFWTEAISAVKSIKPEFIFIAEAYWDLEWQLQQLGFDFTYDKRLLDRLAGNDIKSIKDHLHAEKDYQQKSVRFIENHDEDRAAAKFGKDRSLAAATIISTIQGMILYHDGQFEGKKIKLPVQLGREPFEKEDDRIKSYYYKLLRITTDLTFRKGEWSMLDPLPAATSDFSFENILVWQWKYENHLIVVAINYSGSTSRCRVKFETPKDKMILNLNDILNSVSYERSVEEINERGLYIELKPYNSHIFSINI</sequence>
<accession>A0A7V3E8H3</accession>
<proteinExistence type="predicted"/>
<reference evidence="2" key="1">
    <citation type="journal article" date="2020" name="mSystems">
        <title>Genome- and Community-Level Interaction Insights into Carbon Utilization and Element Cycling Functions of Hydrothermarchaeota in Hydrothermal Sediment.</title>
        <authorList>
            <person name="Zhou Z."/>
            <person name="Liu Y."/>
            <person name="Xu W."/>
            <person name="Pan J."/>
            <person name="Luo Z.H."/>
            <person name="Li M."/>
        </authorList>
    </citation>
    <scope>NUCLEOTIDE SEQUENCE [LARGE SCALE GENOMIC DNA]</scope>
    <source>
        <strain evidence="2">SpSt-479</strain>
    </source>
</reference>
<protein>
    <submittedName>
        <fullName evidence="2">Glycosidase</fullName>
    </submittedName>
</protein>
<dbReference type="PANTHER" id="PTHR47786:SF2">
    <property type="entry name" value="GLYCOSYL HYDROLASE FAMILY 13 CATALYTIC DOMAIN-CONTAINING PROTEIN"/>
    <property type="match status" value="1"/>
</dbReference>
<comment type="caution">
    <text evidence="2">The sequence shown here is derived from an EMBL/GenBank/DDBJ whole genome shotgun (WGS) entry which is preliminary data.</text>
</comment>
<dbReference type="InterPro" id="IPR017853">
    <property type="entry name" value="GH"/>
</dbReference>
<dbReference type="PANTHER" id="PTHR47786">
    <property type="entry name" value="ALPHA-1,4-GLUCAN:MALTOSE-1-PHOSPHATE MALTOSYLTRANSFERASE"/>
    <property type="match status" value="1"/>
</dbReference>
<dbReference type="CDD" id="cd11347">
    <property type="entry name" value="AmyAc_1"/>
    <property type="match status" value="1"/>
</dbReference>
<evidence type="ECO:0000313" key="2">
    <source>
        <dbReference type="EMBL" id="HFI92402.1"/>
    </source>
</evidence>
<dbReference type="AlphaFoldDB" id="A0A7V3E8H3"/>
<dbReference type="EMBL" id="DSUJ01000011">
    <property type="protein sequence ID" value="HFI92402.1"/>
    <property type="molecule type" value="Genomic_DNA"/>
</dbReference>
<keyword evidence="2" id="KW-0378">Hydrolase</keyword>
<dbReference type="InterPro" id="IPR006047">
    <property type="entry name" value="GH13_cat_dom"/>
</dbReference>
<dbReference type="Gene3D" id="3.20.20.80">
    <property type="entry name" value="Glycosidases"/>
    <property type="match status" value="1"/>
</dbReference>
<feature type="domain" description="Glycosyl hydrolase family 13 catalytic" evidence="1">
    <location>
        <begin position="10"/>
        <end position="386"/>
    </location>
</feature>
<evidence type="ECO:0000259" key="1">
    <source>
        <dbReference type="SMART" id="SM00642"/>
    </source>
</evidence>
<name>A0A7V3E8H3_9BACT</name>